<evidence type="ECO:0000313" key="9">
    <source>
        <dbReference type="Proteomes" id="UP000218811"/>
    </source>
</evidence>
<keyword evidence="4 5" id="KW-0648">Protein biosynthesis</keyword>
<evidence type="ECO:0000256" key="1">
    <source>
        <dbReference type="ARBA" id="ARBA00008482"/>
    </source>
</evidence>
<evidence type="ECO:0000259" key="7">
    <source>
        <dbReference type="PROSITE" id="PS50250"/>
    </source>
</evidence>
<dbReference type="Pfam" id="PF18005">
    <property type="entry name" value="eIF3m_C_helix"/>
    <property type="match status" value="1"/>
</dbReference>
<dbReference type="GO" id="GO:0016282">
    <property type="term" value="C:eukaryotic 43S preinitiation complex"/>
    <property type="evidence" value="ECO:0007669"/>
    <property type="project" value="UniProtKB-UniRule"/>
</dbReference>
<dbReference type="InterPro" id="IPR045237">
    <property type="entry name" value="COPS7/eIF3m"/>
</dbReference>
<dbReference type="HAMAP" id="MF_03012">
    <property type="entry name" value="eIF3m"/>
    <property type="match status" value="1"/>
</dbReference>
<comment type="similarity">
    <text evidence="5">Belongs to the eIF-3 subunit M family.</text>
</comment>
<dbReference type="InterPro" id="IPR000717">
    <property type="entry name" value="PCI_dom"/>
</dbReference>
<comment type="similarity">
    <text evidence="1">Belongs to the CSN7/EIF3M family. CSN7 subfamily.</text>
</comment>
<dbReference type="Pfam" id="PF01399">
    <property type="entry name" value="PCI"/>
    <property type="match status" value="1"/>
</dbReference>
<evidence type="ECO:0000256" key="6">
    <source>
        <dbReference type="SAM" id="MobiDB-lite"/>
    </source>
</evidence>
<comment type="subcellular location">
    <subcellularLocation>
        <location evidence="5">Cytoplasm</location>
    </subcellularLocation>
</comment>
<feature type="region of interest" description="Disordered" evidence="6">
    <location>
        <begin position="408"/>
        <end position="430"/>
    </location>
</feature>
<keyword evidence="9" id="KW-1185">Reference proteome</keyword>
<accession>A0A2H3JM02</accession>
<protein>
    <recommendedName>
        <fullName evidence="5">Eukaryotic translation initiation factor 3 subunit M</fullName>
        <shortName evidence="5">eIF3m</shortName>
    </recommendedName>
</protein>
<keyword evidence="2 5" id="KW-0963">Cytoplasm</keyword>
<dbReference type="GO" id="GO:0001732">
    <property type="term" value="P:formation of cytoplasmic translation initiation complex"/>
    <property type="evidence" value="ECO:0007669"/>
    <property type="project" value="UniProtKB-UniRule"/>
</dbReference>
<dbReference type="AlphaFoldDB" id="A0A2H3JM02"/>
<comment type="subunit">
    <text evidence="5">Component of the eukaryotic translation initiation factor 3 (eIF-3) complex.</text>
</comment>
<proteinExistence type="inferred from homology"/>
<dbReference type="GO" id="GO:0033290">
    <property type="term" value="C:eukaryotic 48S preinitiation complex"/>
    <property type="evidence" value="ECO:0007669"/>
    <property type="project" value="UniProtKB-UniRule"/>
</dbReference>
<comment type="function">
    <text evidence="5">Component of the eukaryotic translation initiation factor 3 (eIF-3) complex, which is involved in protein synthesis of a specialized repertoire of mRNAs and, together with other initiation factors, stimulates binding of mRNA and methionyl-tRNAi to the 40S ribosome. The eIF-3 complex specifically targets and initiates translation of a subset of mRNAs involved in cell proliferation.</text>
</comment>
<dbReference type="GO" id="GO:0071541">
    <property type="term" value="C:eukaryotic translation initiation factor 3 complex, eIF3m"/>
    <property type="evidence" value="ECO:0007669"/>
    <property type="project" value="UniProtKB-UniRule"/>
</dbReference>
<dbReference type="PANTHER" id="PTHR15350">
    <property type="entry name" value="COP9 SIGNALOSOME COMPLEX SUBUNIT 7/DENDRITIC CELL PROTEIN GA17"/>
    <property type="match status" value="1"/>
</dbReference>
<gene>
    <name evidence="8" type="ORF">WOLCODRAFT_16750</name>
</gene>
<evidence type="ECO:0000256" key="4">
    <source>
        <dbReference type="ARBA" id="ARBA00022917"/>
    </source>
</evidence>
<sequence>MSATDAVSIFAEGTYAEQIRELVDYIARSRPEEERPAFVQPFVDVLETTESQGPIEEDEARRKKVLTMVLGEVKGLGDGSDKEIEGFFNLLVSHYIVLLSGNADAKEQLATLLQTIAASPDHTLIKYRALSNIFNALPRRSSLRLLVYKTLLELASAHDELELLGLSRVDVEKWLSEWDVSQEEKSAFLQSIASAYTTCGQPEAAYECSLSYIRSLSPSSPSAQAAAVDIIAAALRLPTLFDFDAVFRLDAVVAAKEHELFSLLQIFLNDGLPEYRAWAEAHPDVFAKYDLDRTQLERKIRLLGLATLGFQNIGRDLPYATIASTIQVEPSEVERWVIDVIRAGLLSGRLSQTSQTLHITRATVRTFERPQWEALEKRLLAWKSGLAGVLDVVAAAQKKGGAEAVASASTAAPAGIETPAPAAPQAAAAA</sequence>
<evidence type="ECO:0000256" key="5">
    <source>
        <dbReference type="HAMAP-Rule" id="MF_03012"/>
    </source>
</evidence>
<dbReference type="STRING" id="742152.A0A2H3JM02"/>
<dbReference type="OMA" id="VCLKALW"/>
<evidence type="ECO:0000256" key="3">
    <source>
        <dbReference type="ARBA" id="ARBA00022540"/>
    </source>
</evidence>
<name>A0A2H3JM02_WOLCO</name>
<evidence type="ECO:0000256" key="2">
    <source>
        <dbReference type="ARBA" id="ARBA00022490"/>
    </source>
</evidence>
<dbReference type="EMBL" id="KB468113">
    <property type="protein sequence ID" value="PCH40893.1"/>
    <property type="molecule type" value="Genomic_DNA"/>
</dbReference>
<dbReference type="PROSITE" id="PS50250">
    <property type="entry name" value="PCI"/>
    <property type="match status" value="1"/>
</dbReference>
<dbReference type="PANTHER" id="PTHR15350:SF2">
    <property type="entry name" value="EUKARYOTIC TRANSLATION INITIATION FACTOR 3 SUBUNIT M"/>
    <property type="match status" value="1"/>
</dbReference>
<evidence type="ECO:0000313" key="8">
    <source>
        <dbReference type="EMBL" id="PCH40893.1"/>
    </source>
</evidence>
<dbReference type="InterPro" id="IPR040750">
    <property type="entry name" value="eIF3m_C_helix"/>
</dbReference>
<dbReference type="GO" id="GO:0003743">
    <property type="term" value="F:translation initiation factor activity"/>
    <property type="evidence" value="ECO:0007669"/>
    <property type="project" value="UniProtKB-UniRule"/>
</dbReference>
<dbReference type="SMART" id="SM00088">
    <property type="entry name" value="PINT"/>
    <property type="match status" value="1"/>
</dbReference>
<dbReference type="InterPro" id="IPR027528">
    <property type="entry name" value="eIF3m"/>
</dbReference>
<keyword evidence="3 5" id="KW-0396">Initiation factor</keyword>
<dbReference type="Proteomes" id="UP000218811">
    <property type="component" value="Unassembled WGS sequence"/>
</dbReference>
<organism evidence="8 9">
    <name type="scientific">Wolfiporia cocos (strain MD-104)</name>
    <name type="common">Brown rot fungus</name>
    <dbReference type="NCBI Taxonomy" id="742152"/>
    <lineage>
        <taxon>Eukaryota</taxon>
        <taxon>Fungi</taxon>
        <taxon>Dikarya</taxon>
        <taxon>Basidiomycota</taxon>
        <taxon>Agaricomycotina</taxon>
        <taxon>Agaricomycetes</taxon>
        <taxon>Polyporales</taxon>
        <taxon>Phaeolaceae</taxon>
        <taxon>Wolfiporia</taxon>
    </lineage>
</organism>
<dbReference type="OrthoDB" id="10267031at2759"/>
<feature type="domain" description="PCI" evidence="7">
    <location>
        <begin position="181"/>
        <end position="364"/>
    </location>
</feature>
<reference evidence="8 9" key="1">
    <citation type="journal article" date="2012" name="Science">
        <title>The Paleozoic origin of enzymatic lignin decomposition reconstructed from 31 fungal genomes.</title>
        <authorList>
            <person name="Floudas D."/>
            <person name="Binder M."/>
            <person name="Riley R."/>
            <person name="Barry K."/>
            <person name="Blanchette R.A."/>
            <person name="Henrissat B."/>
            <person name="Martinez A.T."/>
            <person name="Otillar R."/>
            <person name="Spatafora J.W."/>
            <person name="Yadav J.S."/>
            <person name="Aerts A."/>
            <person name="Benoit I."/>
            <person name="Boyd A."/>
            <person name="Carlson A."/>
            <person name="Copeland A."/>
            <person name="Coutinho P.M."/>
            <person name="de Vries R.P."/>
            <person name="Ferreira P."/>
            <person name="Findley K."/>
            <person name="Foster B."/>
            <person name="Gaskell J."/>
            <person name="Glotzer D."/>
            <person name="Gorecki P."/>
            <person name="Heitman J."/>
            <person name="Hesse C."/>
            <person name="Hori C."/>
            <person name="Igarashi K."/>
            <person name="Jurgens J.A."/>
            <person name="Kallen N."/>
            <person name="Kersten P."/>
            <person name="Kohler A."/>
            <person name="Kuees U."/>
            <person name="Kumar T.K.A."/>
            <person name="Kuo A."/>
            <person name="LaButti K."/>
            <person name="Larrondo L.F."/>
            <person name="Lindquist E."/>
            <person name="Ling A."/>
            <person name="Lombard V."/>
            <person name="Lucas S."/>
            <person name="Lundell T."/>
            <person name="Martin R."/>
            <person name="McLaughlin D.J."/>
            <person name="Morgenstern I."/>
            <person name="Morin E."/>
            <person name="Murat C."/>
            <person name="Nagy L.G."/>
            <person name="Nolan M."/>
            <person name="Ohm R.A."/>
            <person name="Patyshakuliyeva A."/>
            <person name="Rokas A."/>
            <person name="Ruiz-Duenas F.J."/>
            <person name="Sabat G."/>
            <person name="Salamov A."/>
            <person name="Samejima M."/>
            <person name="Schmutz J."/>
            <person name="Slot J.C."/>
            <person name="St John F."/>
            <person name="Stenlid J."/>
            <person name="Sun H."/>
            <person name="Sun S."/>
            <person name="Syed K."/>
            <person name="Tsang A."/>
            <person name="Wiebenga A."/>
            <person name="Young D."/>
            <person name="Pisabarro A."/>
            <person name="Eastwood D.C."/>
            <person name="Martin F."/>
            <person name="Cullen D."/>
            <person name="Grigoriev I.V."/>
            <person name="Hibbett D.S."/>
        </authorList>
    </citation>
    <scope>NUCLEOTIDE SEQUENCE [LARGE SCALE GENOMIC DNA]</scope>
    <source>
        <strain evidence="8 9">MD-104</strain>
    </source>
</reference>